<accession>A0ABR8C7H2</accession>
<name>A0ABR8C7H2_9CYAN</name>
<dbReference type="EMBL" id="JACJQY010000009">
    <property type="protein sequence ID" value="MBD2316728.1"/>
    <property type="molecule type" value="Genomic_DNA"/>
</dbReference>
<feature type="non-terminal residue" evidence="1">
    <location>
        <position position="60"/>
    </location>
</feature>
<protein>
    <submittedName>
        <fullName evidence="1">Uncharacterized protein</fullName>
    </submittedName>
</protein>
<comment type="caution">
    <text evidence="1">The sequence shown here is derived from an EMBL/GenBank/DDBJ whole genome shotgun (WGS) entry which is preliminary data.</text>
</comment>
<reference evidence="1 2" key="1">
    <citation type="journal article" date="2020" name="ISME J.">
        <title>Comparative genomics reveals insights into cyanobacterial evolution and habitat adaptation.</title>
        <authorList>
            <person name="Chen M.Y."/>
            <person name="Teng W.K."/>
            <person name="Zhao L."/>
            <person name="Hu C.X."/>
            <person name="Zhou Y.K."/>
            <person name="Han B.P."/>
            <person name="Song L.R."/>
            <person name="Shu W.S."/>
        </authorList>
    </citation>
    <scope>NUCLEOTIDE SEQUENCE [LARGE SCALE GENOMIC DNA]</scope>
    <source>
        <strain evidence="1 2">FACHB-1050</strain>
    </source>
</reference>
<gene>
    <name evidence="1" type="ORF">H6G05_07695</name>
</gene>
<evidence type="ECO:0000313" key="1">
    <source>
        <dbReference type="EMBL" id="MBD2316728.1"/>
    </source>
</evidence>
<evidence type="ECO:0000313" key="2">
    <source>
        <dbReference type="Proteomes" id="UP000618445"/>
    </source>
</evidence>
<dbReference type="Proteomes" id="UP000618445">
    <property type="component" value="Unassembled WGS sequence"/>
</dbReference>
<organism evidence="1 2">
    <name type="scientific">Phormidium tenue FACHB-1050</name>
    <dbReference type="NCBI Taxonomy" id="2692857"/>
    <lineage>
        <taxon>Bacteria</taxon>
        <taxon>Bacillati</taxon>
        <taxon>Cyanobacteriota</taxon>
        <taxon>Cyanophyceae</taxon>
        <taxon>Oscillatoriophycideae</taxon>
        <taxon>Oscillatoriales</taxon>
        <taxon>Oscillatoriaceae</taxon>
        <taxon>Phormidium</taxon>
    </lineage>
</organism>
<keyword evidence="2" id="KW-1185">Reference proteome</keyword>
<sequence length="60" mass="6904">MFLKPLQGLAFNSQKCSHTFVNWYNYDLSTGQKFNGVEESLGIEMKVKDEVTQEIKTTTK</sequence>
<proteinExistence type="predicted"/>